<reference evidence="2" key="1">
    <citation type="journal article" date="2014" name="Int. J. Syst. Evol. Microbiol.">
        <title>Complete genome sequence of Corynebacterium casei LMG S-19264T (=DSM 44701T), isolated from a smear-ripened cheese.</title>
        <authorList>
            <consortium name="US DOE Joint Genome Institute (JGI-PGF)"/>
            <person name="Walter F."/>
            <person name="Albersmeier A."/>
            <person name="Kalinowski J."/>
            <person name="Ruckert C."/>
        </authorList>
    </citation>
    <scope>NUCLEOTIDE SEQUENCE</scope>
    <source>
        <strain evidence="2">KCTC 12368</strain>
    </source>
</reference>
<comment type="caution">
    <text evidence="2">The sequence shown here is derived from an EMBL/GenBank/DDBJ whole genome shotgun (WGS) entry which is preliminary data.</text>
</comment>
<accession>A0A918ULK4</accession>
<dbReference type="Proteomes" id="UP000619457">
    <property type="component" value="Unassembled WGS sequence"/>
</dbReference>
<gene>
    <name evidence="2" type="ORF">GCM10007049_09930</name>
</gene>
<feature type="signal peptide" evidence="1">
    <location>
        <begin position="1"/>
        <end position="19"/>
    </location>
</feature>
<dbReference type="RefSeq" id="WP_018472490.1">
    <property type="nucleotide sequence ID" value="NZ_BMWX01000002.1"/>
</dbReference>
<dbReference type="AlphaFoldDB" id="A0A918ULK4"/>
<evidence type="ECO:0000256" key="1">
    <source>
        <dbReference type="SAM" id="SignalP"/>
    </source>
</evidence>
<evidence type="ECO:0000313" key="2">
    <source>
        <dbReference type="EMBL" id="GGZ19490.1"/>
    </source>
</evidence>
<feature type="chain" id="PRO_5037184680" description="Membrane or secreted protein" evidence="1">
    <location>
        <begin position="20"/>
        <end position="249"/>
    </location>
</feature>
<organism evidence="2 3">
    <name type="scientific">Echinicola pacifica</name>
    <dbReference type="NCBI Taxonomy" id="346377"/>
    <lineage>
        <taxon>Bacteria</taxon>
        <taxon>Pseudomonadati</taxon>
        <taxon>Bacteroidota</taxon>
        <taxon>Cytophagia</taxon>
        <taxon>Cytophagales</taxon>
        <taxon>Cyclobacteriaceae</taxon>
        <taxon>Echinicola</taxon>
    </lineage>
</organism>
<dbReference type="Gene3D" id="2.40.128.490">
    <property type="entry name" value="Uncharacterised protein PF14869, DUF4488"/>
    <property type="match status" value="2"/>
</dbReference>
<sequence>MTRLILLILFVVLSPFAHAQELDGAWKLSHTNGLPVEDLEAIKIYQDGYFALSAKRLSDNHFLEAKGGLFTLKDSTAYTETYDFYTSNSEKVGQSKQFTIDIIQDKMVLSYTSKGKNLIEIWERLSDKEDDLNGTWVITGRKRDDKMQTMSPGARRTVKILGGGRFQWIAFNDETKEFSGSGGGNYTAQNGKYTEYITVFSKDDSRVGASLGFDYEVKDGEWHHSGLSSKGDPIYEVWSSYRKAYLEKQ</sequence>
<keyword evidence="3" id="KW-1185">Reference proteome</keyword>
<evidence type="ECO:0000313" key="3">
    <source>
        <dbReference type="Proteomes" id="UP000619457"/>
    </source>
</evidence>
<reference evidence="2" key="2">
    <citation type="submission" date="2020-09" db="EMBL/GenBank/DDBJ databases">
        <authorList>
            <person name="Sun Q."/>
            <person name="Kim S."/>
        </authorList>
    </citation>
    <scope>NUCLEOTIDE SEQUENCE</scope>
    <source>
        <strain evidence="2">KCTC 12368</strain>
    </source>
</reference>
<evidence type="ECO:0008006" key="4">
    <source>
        <dbReference type="Google" id="ProtNLM"/>
    </source>
</evidence>
<proteinExistence type="predicted"/>
<name>A0A918ULK4_9BACT</name>
<protein>
    <recommendedName>
        <fullName evidence="4">Membrane or secreted protein</fullName>
    </recommendedName>
</protein>
<dbReference type="EMBL" id="BMWX01000002">
    <property type="protein sequence ID" value="GGZ19490.1"/>
    <property type="molecule type" value="Genomic_DNA"/>
</dbReference>
<keyword evidence="1" id="KW-0732">Signal</keyword>